<reference evidence="2 3" key="1">
    <citation type="journal article" date="2020" name="G3 (Bethesda)">
        <title>Improved Reference Genome for Cyclotella cryptica CCMP332, a Model for Cell Wall Morphogenesis, Salinity Adaptation, and Lipid Production in Diatoms (Bacillariophyta).</title>
        <authorList>
            <person name="Roberts W.R."/>
            <person name="Downey K.M."/>
            <person name="Ruck E.C."/>
            <person name="Traller J.C."/>
            <person name="Alverson A.J."/>
        </authorList>
    </citation>
    <scope>NUCLEOTIDE SEQUENCE [LARGE SCALE GENOMIC DNA]</scope>
    <source>
        <strain evidence="2 3">CCMP332</strain>
    </source>
</reference>
<keyword evidence="3" id="KW-1185">Reference proteome</keyword>
<feature type="compositionally biased region" description="Basic residues" evidence="1">
    <location>
        <begin position="110"/>
        <end position="122"/>
    </location>
</feature>
<accession>A0ABD3NXY7</accession>
<feature type="region of interest" description="Disordered" evidence="1">
    <location>
        <begin position="93"/>
        <end position="158"/>
    </location>
</feature>
<feature type="compositionally biased region" description="Low complexity" evidence="1">
    <location>
        <begin position="134"/>
        <end position="145"/>
    </location>
</feature>
<sequence length="318" mass="33739">MTNPQVTSRIMHNAVPHETNPDISPKATNFNDEDSLLSEASDVAVAILEDDEDTPHRNPPQTNPHDDDINAAPMHLHALRIPARLTGSFTLPKVNSEGKLNLDSSATTPRGRRSRSTSRGRPTRSASGLLSNNSSRSTSPVTLSSMEPSGCGSQAAAVDPHSLDPDLLLDRLGFIDLDPPLPHEIRCGPLAAPEGKTASGGLTPVNERLSEETLEDCHAFTDLGYFKSDYSTGGTASMSMPSVTHSCSLSGFGSNVSVGSQSIHSRDTVSVAGSVQDGSVVGLGRLDEEEDEDEENDLGLEPVEDEASAEEVDEEESD</sequence>
<organism evidence="2 3">
    <name type="scientific">Cyclotella cryptica</name>
    <dbReference type="NCBI Taxonomy" id="29204"/>
    <lineage>
        <taxon>Eukaryota</taxon>
        <taxon>Sar</taxon>
        <taxon>Stramenopiles</taxon>
        <taxon>Ochrophyta</taxon>
        <taxon>Bacillariophyta</taxon>
        <taxon>Coscinodiscophyceae</taxon>
        <taxon>Thalassiosirophycidae</taxon>
        <taxon>Stephanodiscales</taxon>
        <taxon>Stephanodiscaceae</taxon>
        <taxon>Cyclotella</taxon>
    </lineage>
</organism>
<evidence type="ECO:0000313" key="3">
    <source>
        <dbReference type="Proteomes" id="UP001516023"/>
    </source>
</evidence>
<feature type="region of interest" description="Disordered" evidence="1">
    <location>
        <begin position="1"/>
        <end position="70"/>
    </location>
</feature>
<proteinExistence type="predicted"/>
<name>A0ABD3NXY7_9STRA</name>
<dbReference type="Proteomes" id="UP001516023">
    <property type="component" value="Unassembled WGS sequence"/>
</dbReference>
<protein>
    <submittedName>
        <fullName evidence="2">Uncharacterized protein</fullName>
    </submittedName>
</protein>
<gene>
    <name evidence="2" type="ORF">HJC23_004160</name>
</gene>
<feature type="region of interest" description="Disordered" evidence="1">
    <location>
        <begin position="268"/>
        <end position="318"/>
    </location>
</feature>
<evidence type="ECO:0000256" key="1">
    <source>
        <dbReference type="SAM" id="MobiDB-lite"/>
    </source>
</evidence>
<dbReference type="AlphaFoldDB" id="A0ABD3NXY7"/>
<comment type="caution">
    <text evidence="2">The sequence shown here is derived from an EMBL/GenBank/DDBJ whole genome shotgun (WGS) entry which is preliminary data.</text>
</comment>
<evidence type="ECO:0000313" key="2">
    <source>
        <dbReference type="EMBL" id="KAL3780568.1"/>
    </source>
</evidence>
<feature type="compositionally biased region" description="Polar residues" evidence="1">
    <location>
        <begin position="1"/>
        <end position="10"/>
    </location>
</feature>
<feature type="compositionally biased region" description="Acidic residues" evidence="1">
    <location>
        <begin position="287"/>
        <end position="318"/>
    </location>
</feature>
<dbReference type="EMBL" id="JABMIG020000345">
    <property type="protein sequence ID" value="KAL3780568.1"/>
    <property type="molecule type" value="Genomic_DNA"/>
</dbReference>